<evidence type="ECO:0000313" key="2">
    <source>
        <dbReference type="EMBL" id="SUN79114.1"/>
    </source>
</evidence>
<dbReference type="SUPFAM" id="SSF46785">
    <property type="entry name" value="Winged helix' DNA-binding domain"/>
    <property type="match status" value="1"/>
</dbReference>
<gene>
    <name evidence="2" type="ORF">NCTC11063_00116</name>
</gene>
<dbReference type="AlphaFoldDB" id="A0A380L065"/>
<dbReference type="PROSITE" id="PS50995">
    <property type="entry name" value="HTH_MARR_2"/>
    <property type="match status" value="1"/>
</dbReference>
<proteinExistence type="predicted"/>
<dbReference type="GO" id="GO:0003700">
    <property type="term" value="F:DNA-binding transcription factor activity"/>
    <property type="evidence" value="ECO:0007669"/>
    <property type="project" value="InterPro"/>
</dbReference>
<name>A0A380L065_9STRE</name>
<dbReference type="InterPro" id="IPR036388">
    <property type="entry name" value="WH-like_DNA-bd_sf"/>
</dbReference>
<reference evidence="2" key="1">
    <citation type="submission" date="2018-06" db="EMBL/GenBank/DDBJ databases">
        <authorList>
            <consortium name="Pathogen Informatics"/>
            <person name="Doyle S."/>
        </authorList>
    </citation>
    <scope>NUCLEOTIDE SEQUENCE [LARGE SCALE GENOMIC DNA]</scope>
    <source>
        <strain evidence="2">NCTC11063</strain>
    </source>
</reference>
<dbReference type="Proteomes" id="UP000255236">
    <property type="component" value="Unassembled WGS sequence"/>
</dbReference>
<dbReference type="Gene3D" id="1.10.10.10">
    <property type="entry name" value="Winged helix-like DNA-binding domain superfamily/Winged helix DNA-binding domain"/>
    <property type="match status" value="1"/>
</dbReference>
<protein>
    <submittedName>
        <fullName evidence="2">Transcriptional regulator</fullName>
    </submittedName>
</protein>
<dbReference type="InterPro" id="IPR000835">
    <property type="entry name" value="HTH_MarR-typ"/>
</dbReference>
<dbReference type="InterPro" id="IPR036390">
    <property type="entry name" value="WH_DNA-bd_sf"/>
</dbReference>
<organism evidence="2 3">
    <name type="scientific">Streptococcus milleri</name>
    <dbReference type="NCBI Taxonomy" id="33040"/>
    <lineage>
        <taxon>Bacteria</taxon>
        <taxon>Bacillati</taxon>
        <taxon>Bacillota</taxon>
        <taxon>Bacilli</taxon>
        <taxon>Lactobacillales</taxon>
        <taxon>Streptococcaceae</taxon>
        <taxon>Streptococcus</taxon>
    </lineage>
</organism>
<dbReference type="Pfam" id="PF01047">
    <property type="entry name" value="MarR"/>
    <property type="match status" value="1"/>
</dbReference>
<accession>A0A380L065</accession>
<evidence type="ECO:0000313" key="3">
    <source>
        <dbReference type="Proteomes" id="UP000255236"/>
    </source>
</evidence>
<evidence type="ECO:0000259" key="1">
    <source>
        <dbReference type="PROSITE" id="PS50995"/>
    </source>
</evidence>
<feature type="domain" description="HTH marR-type" evidence="1">
    <location>
        <begin position="1"/>
        <end position="81"/>
    </location>
</feature>
<comment type="caution">
    <text evidence="2">The sequence shown here is derived from an EMBL/GenBank/DDBJ whole genome shotgun (WGS) entry which is preliminary data.</text>
</comment>
<dbReference type="PRINTS" id="PR00598">
    <property type="entry name" value="HTHMARR"/>
</dbReference>
<keyword evidence="3" id="KW-1185">Reference proteome</keyword>
<sequence length="91" mass="10535">MKIDPAALTRHFKLLEERAYVQRSRNPKNQREVLVNVTDVARKQLLHEPPTDHLNIKKQMEKILSADEQKTLSALLEKLVSGLDQITVEKH</sequence>
<dbReference type="EMBL" id="UHFT01000001">
    <property type="protein sequence ID" value="SUN79114.1"/>
    <property type="molecule type" value="Genomic_DNA"/>
</dbReference>